<dbReference type="EMBL" id="JAUSVO010000003">
    <property type="protein sequence ID" value="MDQ0437971.1"/>
    <property type="molecule type" value="Genomic_DNA"/>
</dbReference>
<evidence type="ECO:0000313" key="2">
    <source>
        <dbReference type="EMBL" id="MDQ0437971.1"/>
    </source>
</evidence>
<comment type="caution">
    <text evidence="2">The sequence shown here is derived from an EMBL/GenBank/DDBJ whole genome shotgun (WGS) entry which is preliminary data.</text>
</comment>
<sequence>MCENCLTLPQLSLTSVLTADRAGAKSVWIRARKAETNYAKQLRKVARHVGDIVSGFDVEDLSSAPLIEEALRRYAGVISGWAEAAGSAMVAEVAARDLQAWNSISKEMGSRLRQEIANAPTGQAMRKALNEQTRLITSLPTEAADRVRQITLEGITKGTRASEIAAEIMRTGEVTQGRANTIARTEVSRTTTELTKARAEHVGSTHFIWRTAGDSDVRPTHRALNGKAFRWDDPPECDPGYHALPGAIWNCRCWPEVVVPED</sequence>
<evidence type="ECO:0000259" key="1">
    <source>
        <dbReference type="Pfam" id="PF04233"/>
    </source>
</evidence>
<name>A0ABU0H6Q6_9HYPH</name>
<dbReference type="InterPro" id="IPR006528">
    <property type="entry name" value="Phage_head_morphogenesis_dom"/>
</dbReference>
<evidence type="ECO:0000313" key="3">
    <source>
        <dbReference type="Proteomes" id="UP001241603"/>
    </source>
</evidence>
<dbReference type="RefSeq" id="WP_370877126.1">
    <property type="nucleotide sequence ID" value="NZ_JAPKNG010000003.1"/>
</dbReference>
<accession>A0ABU0H6Q6</accession>
<dbReference type="Pfam" id="PF04233">
    <property type="entry name" value="Phage_Mu_F"/>
    <property type="match status" value="1"/>
</dbReference>
<gene>
    <name evidence="2" type="ORF">QO014_002363</name>
</gene>
<organism evidence="2 3">
    <name type="scientific">Kaistia dalseonensis</name>
    <dbReference type="NCBI Taxonomy" id="410840"/>
    <lineage>
        <taxon>Bacteria</taxon>
        <taxon>Pseudomonadati</taxon>
        <taxon>Pseudomonadota</taxon>
        <taxon>Alphaproteobacteria</taxon>
        <taxon>Hyphomicrobiales</taxon>
        <taxon>Kaistiaceae</taxon>
        <taxon>Kaistia</taxon>
    </lineage>
</organism>
<dbReference type="Proteomes" id="UP001241603">
    <property type="component" value="Unassembled WGS sequence"/>
</dbReference>
<protein>
    <submittedName>
        <fullName evidence="2">SPP1 gp7 family putative phage head morphogenesis protein</fullName>
    </submittedName>
</protein>
<keyword evidence="3" id="KW-1185">Reference proteome</keyword>
<feature type="domain" description="Phage head morphogenesis" evidence="1">
    <location>
        <begin position="146"/>
        <end position="253"/>
    </location>
</feature>
<proteinExistence type="predicted"/>
<dbReference type="NCBIfam" id="TIGR01641">
    <property type="entry name" value="phageSPP1_gp7"/>
    <property type="match status" value="1"/>
</dbReference>
<reference evidence="2 3" key="1">
    <citation type="submission" date="2023-07" db="EMBL/GenBank/DDBJ databases">
        <title>Genomic Encyclopedia of Type Strains, Phase IV (KMG-IV): sequencing the most valuable type-strain genomes for metagenomic binning, comparative biology and taxonomic classification.</title>
        <authorList>
            <person name="Goeker M."/>
        </authorList>
    </citation>
    <scope>NUCLEOTIDE SEQUENCE [LARGE SCALE GENOMIC DNA]</scope>
    <source>
        <strain evidence="2 3">B6-8</strain>
    </source>
</reference>